<protein>
    <recommendedName>
        <fullName evidence="3">NUDIX hydrolase</fullName>
    </recommendedName>
</protein>
<name>A0ABN2XFC4_9ACTN</name>
<evidence type="ECO:0008006" key="3">
    <source>
        <dbReference type="Google" id="ProtNLM"/>
    </source>
</evidence>
<reference evidence="1 2" key="1">
    <citation type="journal article" date="2019" name="Int. J. Syst. Evol. Microbiol.">
        <title>The Global Catalogue of Microorganisms (GCM) 10K type strain sequencing project: providing services to taxonomists for standard genome sequencing and annotation.</title>
        <authorList>
            <consortium name="The Broad Institute Genomics Platform"/>
            <consortium name="The Broad Institute Genome Sequencing Center for Infectious Disease"/>
            <person name="Wu L."/>
            <person name="Ma J."/>
        </authorList>
    </citation>
    <scope>NUCLEOTIDE SEQUENCE [LARGE SCALE GENOMIC DNA]</scope>
    <source>
        <strain evidence="1 2">JCM 13813</strain>
    </source>
</reference>
<dbReference type="Proteomes" id="UP001501161">
    <property type="component" value="Unassembled WGS sequence"/>
</dbReference>
<evidence type="ECO:0000313" key="1">
    <source>
        <dbReference type="EMBL" id="GAA2109532.1"/>
    </source>
</evidence>
<dbReference type="EMBL" id="BAAAMQ010000012">
    <property type="protein sequence ID" value="GAA2109532.1"/>
    <property type="molecule type" value="Genomic_DNA"/>
</dbReference>
<accession>A0ABN2XFC4</accession>
<keyword evidence="2" id="KW-1185">Reference proteome</keyword>
<comment type="caution">
    <text evidence="1">The sequence shown here is derived from an EMBL/GenBank/DDBJ whole genome shotgun (WGS) entry which is preliminary data.</text>
</comment>
<gene>
    <name evidence="1" type="ORF">GCM10009726_24450</name>
</gene>
<organism evidence="1 2">
    <name type="scientific">Nocardioides furvisabuli</name>
    <dbReference type="NCBI Taxonomy" id="375542"/>
    <lineage>
        <taxon>Bacteria</taxon>
        <taxon>Bacillati</taxon>
        <taxon>Actinomycetota</taxon>
        <taxon>Actinomycetes</taxon>
        <taxon>Propionibacteriales</taxon>
        <taxon>Nocardioidaceae</taxon>
        <taxon>Nocardioides</taxon>
    </lineage>
</organism>
<evidence type="ECO:0000313" key="2">
    <source>
        <dbReference type="Proteomes" id="UP001501161"/>
    </source>
</evidence>
<sequence length="67" mass="7493">MEAHWWVTLVRAWPQDDDGTGIVIRMISSSLGEANGAREIDEISFVSIDEAVDRLRAWLVTVQHAGD</sequence>
<dbReference type="RefSeq" id="WP_231251509.1">
    <property type="nucleotide sequence ID" value="NZ_BAAAMQ010000012.1"/>
</dbReference>
<proteinExistence type="predicted"/>